<dbReference type="Pfam" id="PF09804">
    <property type="entry name" value="DENND11"/>
    <property type="match status" value="1"/>
</dbReference>
<dbReference type="Proteomes" id="UP000192578">
    <property type="component" value="Unassembled WGS sequence"/>
</dbReference>
<dbReference type="AlphaFoldDB" id="A0A1W0WA50"/>
<sequence>MSHNTHGDSDLSPLLSSEDSSSGNDALRQRRGILQRPKDFALATRSINQSISRPHLSVRDGSSQPPVAIFAVNFDAKKGNVLEWSATRNGMDLVGVEFKAFPSGAHTIPSDFTIFKFREYFGIACFETVMDVASSRGAHLKSVGLLANNLNQLTRNRTSLTKFVRQLHEQPDNFHNMEKWFDALSSSDAPDSLSPSDMTQGDFLDRNVVLAFMRRMEARLFVLWKLMMLRKRVLFVSGPPVQTLCTNVLLCALLDSTEDNRDGSSLKPSTLFFVDLHDMDAIKLAETYNACSTEKIFETKQELFDALVVDGDIRIPSRILQEQCLLTAADRRRFVDYMETVVTESKNEEIGCDSVHGVPEDARTLFVDAFASLNYSVLSCLRAASSFGEGKITAEDISALSLDATSDIPFLSALAELHGFRVEFPPVVWCPGCRCC</sequence>
<dbReference type="PROSITE" id="PS50211">
    <property type="entry name" value="DENN"/>
    <property type="match status" value="1"/>
</dbReference>
<feature type="compositionally biased region" description="Low complexity" evidence="1">
    <location>
        <begin position="10"/>
        <end position="22"/>
    </location>
</feature>
<dbReference type="PANTHER" id="PTHR28153:SF1">
    <property type="entry name" value="DUF4484 DOMAIN-CONTAINING PROTEIN"/>
    <property type="match status" value="1"/>
</dbReference>
<organism evidence="3 4">
    <name type="scientific">Hypsibius exemplaris</name>
    <name type="common">Freshwater tardigrade</name>
    <dbReference type="NCBI Taxonomy" id="2072580"/>
    <lineage>
        <taxon>Eukaryota</taxon>
        <taxon>Metazoa</taxon>
        <taxon>Ecdysozoa</taxon>
        <taxon>Tardigrada</taxon>
        <taxon>Eutardigrada</taxon>
        <taxon>Parachela</taxon>
        <taxon>Hypsibioidea</taxon>
        <taxon>Hypsibiidae</taxon>
        <taxon>Hypsibius</taxon>
    </lineage>
</organism>
<dbReference type="PANTHER" id="PTHR28153">
    <property type="entry name" value="PROTEIN, PUTATIVE-RELATED"/>
    <property type="match status" value="1"/>
</dbReference>
<proteinExistence type="predicted"/>
<dbReference type="InterPro" id="IPR037516">
    <property type="entry name" value="Tripartite_DENN"/>
</dbReference>
<evidence type="ECO:0000313" key="4">
    <source>
        <dbReference type="Proteomes" id="UP000192578"/>
    </source>
</evidence>
<feature type="region of interest" description="Disordered" evidence="1">
    <location>
        <begin position="1"/>
        <end position="27"/>
    </location>
</feature>
<evidence type="ECO:0000256" key="1">
    <source>
        <dbReference type="SAM" id="MobiDB-lite"/>
    </source>
</evidence>
<dbReference type="InterPro" id="IPR018626">
    <property type="entry name" value="LCHN/Anr2"/>
</dbReference>
<reference evidence="4" key="1">
    <citation type="submission" date="2017-01" db="EMBL/GenBank/DDBJ databases">
        <title>Comparative genomics of anhydrobiosis in the tardigrade Hypsibius dujardini.</title>
        <authorList>
            <person name="Yoshida Y."/>
            <person name="Koutsovoulos G."/>
            <person name="Laetsch D."/>
            <person name="Stevens L."/>
            <person name="Kumar S."/>
            <person name="Horikawa D."/>
            <person name="Ishino K."/>
            <person name="Komine S."/>
            <person name="Tomita M."/>
            <person name="Blaxter M."/>
            <person name="Arakawa K."/>
        </authorList>
    </citation>
    <scope>NUCLEOTIDE SEQUENCE [LARGE SCALE GENOMIC DNA]</scope>
    <source>
        <strain evidence="4">Z151</strain>
    </source>
</reference>
<evidence type="ECO:0000313" key="3">
    <source>
        <dbReference type="EMBL" id="OQV12043.1"/>
    </source>
</evidence>
<name>A0A1W0WA50_HYPEX</name>
<dbReference type="EMBL" id="MTYJ01000155">
    <property type="protein sequence ID" value="OQV12043.1"/>
    <property type="molecule type" value="Genomic_DNA"/>
</dbReference>
<protein>
    <recommendedName>
        <fullName evidence="2">UDENN domain-containing protein</fullName>
    </recommendedName>
</protein>
<dbReference type="InterPro" id="IPR053056">
    <property type="entry name" value="Lipid_Metab_Assoc_Protein"/>
</dbReference>
<evidence type="ECO:0000259" key="2">
    <source>
        <dbReference type="PROSITE" id="PS50211"/>
    </source>
</evidence>
<dbReference type="OrthoDB" id="2152680at2759"/>
<feature type="domain" description="UDENN" evidence="2">
    <location>
        <begin position="67"/>
        <end position="436"/>
    </location>
</feature>
<comment type="caution">
    <text evidence="3">The sequence shown here is derived from an EMBL/GenBank/DDBJ whole genome shotgun (WGS) entry which is preliminary data.</text>
</comment>
<dbReference type="GO" id="GO:0005811">
    <property type="term" value="C:lipid droplet"/>
    <property type="evidence" value="ECO:0007669"/>
    <property type="project" value="TreeGrafter"/>
</dbReference>
<keyword evidence="4" id="KW-1185">Reference proteome</keyword>
<accession>A0A1W0WA50</accession>
<gene>
    <name evidence="3" type="ORF">BV898_13693</name>
</gene>